<feature type="transmembrane region" description="Helical" evidence="1">
    <location>
        <begin position="32"/>
        <end position="54"/>
    </location>
</feature>
<name>A0ABV2RM21_BRAJP</name>
<organism evidence="3 4">
    <name type="scientific">Bradyrhizobium japonicum</name>
    <dbReference type="NCBI Taxonomy" id="375"/>
    <lineage>
        <taxon>Bacteria</taxon>
        <taxon>Pseudomonadati</taxon>
        <taxon>Pseudomonadota</taxon>
        <taxon>Alphaproteobacteria</taxon>
        <taxon>Hyphomicrobiales</taxon>
        <taxon>Nitrobacteraceae</taxon>
        <taxon>Bradyrhizobium</taxon>
    </lineage>
</organism>
<feature type="chain" id="PRO_5045964533" evidence="2">
    <location>
        <begin position="23"/>
        <end position="124"/>
    </location>
</feature>
<sequence length="124" mass="13602">MQFLGRIGLVLLWLAAPLVAFAAANKNDPYLVPLRGAGNLALVVASLAIVILLLRRGRWRTIAGKLLVVLWCLPPVLMSVAHLKFELRKHEVLAASATEARQLGPHFTWAIPPFPRLRASPSRA</sequence>
<feature type="transmembrane region" description="Helical" evidence="1">
    <location>
        <begin position="66"/>
        <end position="83"/>
    </location>
</feature>
<feature type="signal peptide" evidence="2">
    <location>
        <begin position="1"/>
        <end position="22"/>
    </location>
</feature>
<evidence type="ECO:0000313" key="3">
    <source>
        <dbReference type="EMBL" id="MET4717988.1"/>
    </source>
</evidence>
<gene>
    <name evidence="3" type="ORF">ABIF63_002094</name>
</gene>
<reference evidence="3 4" key="1">
    <citation type="submission" date="2024-06" db="EMBL/GenBank/DDBJ databases">
        <title>Genomic Encyclopedia of Type Strains, Phase V (KMG-V): Genome sequencing to study the core and pangenomes of soil and plant-associated prokaryotes.</title>
        <authorList>
            <person name="Whitman W."/>
        </authorList>
    </citation>
    <scope>NUCLEOTIDE SEQUENCE [LARGE SCALE GENOMIC DNA]</scope>
    <source>
        <strain evidence="3 4">USDA 160</strain>
    </source>
</reference>
<dbReference type="EMBL" id="JBEPTQ010000002">
    <property type="protein sequence ID" value="MET4717988.1"/>
    <property type="molecule type" value="Genomic_DNA"/>
</dbReference>
<keyword evidence="1" id="KW-0812">Transmembrane</keyword>
<evidence type="ECO:0000256" key="1">
    <source>
        <dbReference type="SAM" id="Phobius"/>
    </source>
</evidence>
<evidence type="ECO:0000256" key="2">
    <source>
        <dbReference type="SAM" id="SignalP"/>
    </source>
</evidence>
<dbReference type="Proteomes" id="UP001549291">
    <property type="component" value="Unassembled WGS sequence"/>
</dbReference>
<keyword evidence="4" id="KW-1185">Reference proteome</keyword>
<proteinExistence type="predicted"/>
<keyword evidence="1" id="KW-1133">Transmembrane helix</keyword>
<keyword evidence="1" id="KW-0472">Membrane</keyword>
<evidence type="ECO:0000313" key="4">
    <source>
        <dbReference type="Proteomes" id="UP001549291"/>
    </source>
</evidence>
<comment type="caution">
    <text evidence="3">The sequence shown here is derived from an EMBL/GenBank/DDBJ whole genome shotgun (WGS) entry which is preliminary data.</text>
</comment>
<accession>A0ABV2RM21</accession>
<keyword evidence="2" id="KW-0732">Signal</keyword>
<protein>
    <submittedName>
        <fullName evidence="3">Uncharacterized protein</fullName>
    </submittedName>
</protein>